<keyword evidence="6" id="KW-0479">Metal-binding</keyword>
<dbReference type="SUPFAM" id="SSF46785">
    <property type="entry name" value="Winged helix' DNA-binding domain"/>
    <property type="match status" value="1"/>
</dbReference>
<dbReference type="InterPro" id="IPR050681">
    <property type="entry name" value="CDF/SLC30A"/>
</dbReference>
<evidence type="ECO:0000259" key="17">
    <source>
        <dbReference type="Pfam" id="PF16916"/>
    </source>
</evidence>
<dbReference type="SUPFAM" id="SSF160240">
    <property type="entry name" value="Cation efflux protein cytoplasmic domain-like"/>
    <property type="match status" value="1"/>
</dbReference>
<dbReference type="GO" id="GO:0010043">
    <property type="term" value="P:response to zinc ion"/>
    <property type="evidence" value="ECO:0007669"/>
    <property type="project" value="TreeGrafter"/>
</dbReference>
<dbReference type="GO" id="GO:0005385">
    <property type="term" value="F:zinc ion transmembrane transporter activity"/>
    <property type="evidence" value="ECO:0007669"/>
    <property type="project" value="TreeGrafter"/>
</dbReference>
<feature type="transmembrane region" description="Helical" evidence="14">
    <location>
        <begin position="201"/>
        <end position="225"/>
    </location>
</feature>
<feature type="domain" description="Cation efflux protein cytoplasmic" evidence="17">
    <location>
        <begin position="309"/>
        <end position="381"/>
    </location>
</feature>
<keyword evidence="10" id="KW-0406">Ion transport</keyword>
<evidence type="ECO:0000259" key="15">
    <source>
        <dbReference type="Pfam" id="PF01545"/>
    </source>
</evidence>
<keyword evidence="12" id="KW-0968">Cytoplasmic vesicle</keyword>
<evidence type="ECO:0000256" key="9">
    <source>
        <dbReference type="ARBA" id="ARBA00022989"/>
    </source>
</evidence>
<keyword evidence="8" id="KW-0864">Zinc transport</keyword>
<evidence type="ECO:0000256" key="12">
    <source>
        <dbReference type="ARBA" id="ARBA00023329"/>
    </source>
</evidence>
<dbReference type="InterPro" id="IPR002524">
    <property type="entry name" value="Cation_efflux"/>
</dbReference>
<evidence type="ECO:0000256" key="8">
    <source>
        <dbReference type="ARBA" id="ARBA00022906"/>
    </source>
</evidence>
<reference evidence="18 19" key="1">
    <citation type="journal article" date="2013" name="Genome Biol.">
        <title>Draft genome of the mountain pine beetle, Dendroctonus ponderosae Hopkins, a major forest pest.</title>
        <authorList>
            <person name="Keeling C.I."/>
            <person name="Yuen M.M."/>
            <person name="Liao N.Y."/>
            <person name="Docking T.R."/>
            <person name="Chan S.K."/>
            <person name="Taylor G.A."/>
            <person name="Palmquist D.L."/>
            <person name="Jackman S.D."/>
            <person name="Nguyen A."/>
            <person name="Li M."/>
            <person name="Henderson H."/>
            <person name="Janes J.K."/>
            <person name="Zhao Y."/>
            <person name="Pandoh P."/>
            <person name="Moore R."/>
            <person name="Sperling F.A."/>
            <person name="Huber D.P."/>
            <person name="Birol I."/>
            <person name="Jones S.J."/>
            <person name="Bohlmann J."/>
        </authorList>
    </citation>
    <scope>NUCLEOTIDE SEQUENCE</scope>
</reference>
<feature type="domain" description="Replication protein A C-terminal" evidence="16">
    <location>
        <begin position="544"/>
        <end position="640"/>
    </location>
</feature>
<gene>
    <name evidence="18" type="ORF">D910_09974</name>
</gene>
<comment type="catalytic activity">
    <reaction evidence="13">
        <text>Zn(2+)(in) + 2 H(+)(out) = Zn(2+)(out) + 2 H(+)(in)</text>
        <dbReference type="Rhea" id="RHEA:72627"/>
        <dbReference type="ChEBI" id="CHEBI:15378"/>
        <dbReference type="ChEBI" id="CHEBI:29105"/>
    </reaction>
</comment>
<comment type="similarity">
    <text evidence="2">Belongs to the replication factor A protein 2 family.</text>
</comment>
<evidence type="ECO:0000256" key="2">
    <source>
        <dbReference type="ARBA" id="ARBA00007815"/>
    </source>
</evidence>
<dbReference type="Proteomes" id="UP000030742">
    <property type="component" value="Unassembled WGS sequence"/>
</dbReference>
<sequence length="648" mass="71127">MDVFCDHADDLRQLLLDDENLGHPCMKCLGNNNANGHVGIDFSSSKLVLEDPSVYDPRADNSEDSPLLVHEYFRDPSDDVEFHCHKSLSSTEDPKAFNKLLLASGFCFIFMLAELIGGYFAGSLAVMTDAAHLFSDFIGFLISLLAILLSRKPATKHMTFGYYRSEVLGAFLSVLTIWFLVGIFLVLALKRLYLEEYNIDANTMIIVASIGLLVNIIMGAVLHGICHGHSHGPQLQDPDNINVRAASAHVLGDLVQSIGVLLAAVIIKIFPNAQAADPICTLIFSVIIIFTTARVGKDSIGLLMQGSPVTRDKLSKALKQISGVRHVHDVNIWSLTPGRNVVTAHLAVDDYCDKDVILQKATSSVKLLLPIFSCTFQVESYKVDGISYNSGFNDSNAGGFLNNTTNNDSPSGKEPKSVRRLQSVVPLVVRMLRDSGDDFKLFGMPVQIVSLVGILLEFDVQSTKASYTIQDHTGSIKAIFWLEGENGDEACKMPAVKEGGYVKVYGTIRNQEGEKALMVLKMFPIDDCNIILTHLMEVIDTRLQAEVMSKNTAEQIKQNNPGASLANSMTMFDENVVDNGQHNLSGIQLKVYKFLQSVQGQAGPDRASILAHFPSNQRKDANEALEFLVNEGHAYSTIDNDHFKPTDV</sequence>
<dbReference type="InterPro" id="IPR012340">
    <property type="entry name" value="NA-bd_OB-fold"/>
</dbReference>
<evidence type="ECO:0000256" key="3">
    <source>
        <dbReference type="ARBA" id="ARBA00008873"/>
    </source>
</evidence>
<keyword evidence="9 14" id="KW-1133">Transmembrane helix</keyword>
<dbReference type="InterPro" id="IPR058533">
    <property type="entry name" value="Cation_efflux_TM"/>
</dbReference>
<proteinExistence type="inferred from homology"/>
<dbReference type="Gene3D" id="1.20.1510.10">
    <property type="entry name" value="Cation efflux protein transmembrane domain"/>
    <property type="match status" value="1"/>
</dbReference>
<dbReference type="CDD" id="cd04478">
    <property type="entry name" value="RPA2_DBD_D"/>
    <property type="match status" value="1"/>
</dbReference>
<dbReference type="NCBIfam" id="TIGR01297">
    <property type="entry name" value="CDF"/>
    <property type="match status" value="1"/>
</dbReference>
<evidence type="ECO:0000256" key="13">
    <source>
        <dbReference type="ARBA" id="ARBA00048349"/>
    </source>
</evidence>
<dbReference type="InterPro" id="IPR027469">
    <property type="entry name" value="Cation_efflux_TMD_sf"/>
</dbReference>
<dbReference type="InterPro" id="IPR027470">
    <property type="entry name" value="Cation_efflux_CTD"/>
</dbReference>
<comment type="subcellular location">
    <subcellularLocation>
        <location evidence="1">Cytoplasmic vesicle</location>
        <location evidence="1">Secretory vesicle membrane</location>
        <topology evidence="1">Multi-pass membrane protein</topology>
    </subcellularLocation>
</comment>
<feature type="transmembrane region" description="Helical" evidence="14">
    <location>
        <begin position="170"/>
        <end position="189"/>
    </location>
</feature>
<dbReference type="InterPro" id="IPR036390">
    <property type="entry name" value="WH_DNA-bd_sf"/>
</dbReference>
<dbReference type="GO" id="GO:0030658">
    <property type="term" value="C:transport vesicle membrane"/>
    <property type="evidence" value="ECO:0007669"/>
    <property type="project" value="UniProtKB-SubCell"/>
</dbReference>
<dbReference type="OrthoDB" id="9944568at2759"/>
<evidence type="ECO:0000256" key="11">
    <source>
        <dbReference type="ARBA" id="ARBA00023136"/>
    </source>
</evidence>
<evidence type="ECO:0000313" key="18">
    <source>
        <dbReference type="EMBL" id="ERL92662.1"/>
    </source>
</evidence>
<feature type="domain" description="Cation efflux protein transmembrane" evidence="15">
    <location>
        <begin position="100"/>
        <end position="304"/>
    </location>
</feature>
<dbReference type="STRING" id="77166.U4UI09"/>
<dbReference type="AlphaFoldDB" id="U4UI09"/>
<dbReference type="Pfam" id="PF01545">
    <property type="entry name" value="Cation_efflux"/>
    <property type="match status" value="1"/>
</dbReference>
<evidence type="ECO:0000259" key="16">
    <source>
        <dbReference type="Pfam" id="PF08784"/>
    </source>
</evidence>
<dbReference type="GO" id="GO:0046872">
    <property type="term" value="F:metal ion binding"/>
    <property type="evidence" value="ECO:0007669"/>
    <property type="project" value="UniProtKB-KW"/>
</dbReference>
<feature type="transmembrane region" description="Helical" evidence="14">
    <location>
        <begin position="133"/>
        <end position="150"/>
    </location>
</feature>
<dbReference type="Gene3D" id="1.10.10.10">
    <property type="entry name" value="Winged helix-like DNA-binding domain superfamily/Winged helix DNA-binding domain"/>
    <property type="match status" value="1"/>
</dbReference>
<comment type="similarity">
    <text evidence="3">Belongs to the cation diffusion facilitator (CDF) transporter (TC 2.A.4) family. SLC30A subfamily.</text>
</comment>
<dbReference type="GO" id="GO:0005886">
    <property type="term" value="C:plasma membrane"/>
    <property type="evidence" value="ECO:0007669"/>
    <property type="project" value="TreeGrafter"/>
</dbReference>
<dbReference type="PANTHER" id="PTHR11562:SF17">
    <property type="entry name" value="RE54080P-RELATED"/>
    <property type="match status" value="1"/>
</dbReference>
<evidence type="ECO:0000256" key="5">
    <source>
        <dbReference type="ARBA" id="ARBA00022692"/>
    </source>
</evidence>
<evidence type="ECO:0000256" key="10">
    <source>
        <dbReference type="ARBA" id="ARBA00023065"/>
    </source>
</evidence>
<keyword evidence="7" id="KW-0862">Zinc</keyword>
<dbReference type="InterPro" id="IPR036388">
    <property type="entry name" value="WH-like_DNA-bd_sf"/>
</dbReference>
<feature type="transmembrane region" description="Helical" evidence="14">
    <location>
        <begin position="100"/>
        <end position="121"/>
    </location>
</feature>
<dbReference type="Gene3D" id="2.40.50.140">
    <property type="entry name" value="Nucleic acid-binding proteins"/>
    <property type="match status" value="1"/>
</dbReference>
<feature type="transmembrane region" description="Helical" evidence="14">
    <location>
        <begin position="245"/>
        <end position="267"/>
    </location>
</feature>
<dbReference type="Pfam" id="PF08784">
    <property type="entry name" value="RPA_C"/>
    <property type="match status" value="1"/>
</dbReference>
<dbReference type="FunFam" id="1.20.1510.10:FF:000002">
    <property type="entry name" value="zinc transporter 3 isoform X1"/>
    <property type="match status" value="1"/>
</dbReference>
<evidence type="ECO:0000256" key="6">
    <source>
        <dbReference type="ARBA" id="ARBA00022723"/>
    </source>
</evidence>
<dbReference type="InterPro" id="IPR036837">
    <property type="entry name" value="Cation_efflux_CTD_sf"/>
</dbReference>
<protein>
    <submittedName>
        <fullName evidence="18">Uncharacterized protein</fullName>
    </submittedName>
</protein>
<dbReference type="EMBL" id="KB632333">
    <property type="protein sequence ID" value="ERL92662.1"/>
    <property type="molecule type" value="Genomic_DNA"/>
</dbReference>
<evidence type="ECO:0000256" key="7">
    <source>
        <dbReference type="ARBA" id="ARBA00022833"/>
    </source>
</evidence>
<evidence type="ECO:0000256" key="4">
    <source>
        <dbReference type="ARBA" id="ARBA00022448"/>
    </source>
</evidence>
<evidence type="ECO:0000256" key="14">
    <source>
        <dbReference type="SAM" id="Phobius"/>
    </source>
</evidence>
<dbReference type="SUPFAM" id="SSF161111">
    <property type="entry name" value="Cation efflux protein transmembrane domain-like"/>
    <property type="match status" value="1"/>
</dbReference>
<evidence type="ECO:0000313" key="19">
    <source>
        <dbReference type="Proteomes" id="UP000030742"/>
    </source>
</evidence>
<dbReference type="SUPFAM" id="SSF50249">
    <property type="entry name" value="Nucleic acid-binding proteins"/>
    <property type="match status" value="1"/>
</dbReference>
<accession>U4UI09</accession>
<keyword evidence="5 14" id="KW-0812">Transmembrane</keyword>
<keyword evidence="11 14" id="KW-0472">Membrane</keyword>
<dbReference type="InterPro" id="IPR014892">
    <property type="entry name" value="RPA_C"/>
</dbReference>
<dbReference type="Pfam" id="PF16916">
    <property type="entry name" value="ZT_dimer"/>
    <property type="match status" value="1"/>
</dbReference>
<organism evidence="18 19">
    <name type="scientific">Dendroctonus ponderosae</name>
    <name type="common">Mountain pine beetle</name>
    <dbReference type="NCBI Taxonomy" id="77166"/>
    <lineage>
        <taxon>Eukaryota</taxon>
        <taxon>Metazoa</taxon>
        <taxon>Ecdysozoa</taxon>
        <taxon>Arthropoda</taxon>
        <taxon>Hexapoda</taxon>
        <taxon>Insecta</taxon>
        <taxon>Pterygota</taxon>
        <taxon>Neoptera</taxon>
        <taxon>Endopterygota</taxon>
        <taxon>Coleoptera</taxon>
        <taxon>Polyphaga</taxon>
        <taxon>Cucujiformia</taxon>
        <taxon>Curculionidae</taxon>
        <taxon>Scolytinae</taxon>
        <taxon>Dendroctonus</taxon>
    </lineage>
</organism>
<dbReference type="PANTHER" id="PTHR11562">
    <property type="entry name" value="CATION EFFLUX PROTEIN/ ZINC TRANSPORTER"/>
    <property type="match status" value="1"/>
</dbReference>
<keyword evidence="4" id="KW-0813">Transport</keyword>
<evidence type="ECO:0000256" key="1">
    <source>
        <dbReference type="ARBA" id="ARBA00004638"/>
    </source>
</evidence>
<name>U4UI09_DENPD</name>